<dbReference type="InterPro" id="IPR004360">
    <property type="entry name" value="Glyas_Fos-R_dOase_dom"/>
</dbReference>
<reference evidence="2 3" key="1">
    <citation type="submission" date="2019-01" db="EMBL/GenBank/DDBJ databases">
        <title>Genome sequence of Bacillus glycinifermentans SRCM103574.</title>
        <authorList>
            <person name="Kong H.-J."/>
            <person name="Jeong S.-Y."/>
            <person name="Jeong D.-Y."/>
        </authorList>
    </citation>
    <scope>NUCLEOTIDE SEQUENCE [LARGE SCALE GENOMIC DNA]</scope>
    <source>
        <strain evidence="2 3">SRCM103574</strain>
    </source>
</reference>
<dbReference type="AlphaFoldDB" id="A0AAJ3YXY1"/>
<dbReference type="InterPro" id="IPR029068">
    <property type="entry name" value="Glyas_Bleomycin-R_OHBP_Dase"/>
</dbReference>
<dbReference type="EMBL" id="CP035232">
    <property type="protein sequence ID" value="QAT63950.1"/>
    <property type="molecule type" value="Genomic_DNA"/>
</dbReference>
<dbReference type="Gene3D" id="3.10.180.10">
    <property type="entry name" value="2,3-Dihydroxybiphenyl 1,2-Dioxygenase, domain 1"/>
    <property type="match status" value="1"/>
</dbReference>
<dbReference type="KEGG" id="bgy:BGLY_0504"/>
<dbReference type="CDD" id="cd06588">
    <property type="entry name" value="PhnB_like"/>
    <property type="match status" value="1"/>
</dbReference>
<organism evidence="2 3">
    <name type="scientific">Bacillus glycinifermentans</name>
    <dbReference type="NCBI Taxonomy" id="1664069"/>
    <lineage>
        <taxon>Bacteria</taxon>
        <taxon>Bacillati</taxon>
        <taxon>Bacillota</taxon>
        <taxon>Bacilli</taxon>
        <taxon>Bacillales</taxon>
        <taxon>Bacillaceae</taxon>
        <taxon>Bacillus</taxon>
    </lineage>
</organism>
<evidence type="ECO:0000259" key="1">
    <source>
        <dbReference type="Pfam" id="PF00903"/>
    </source>
</evidence>
<dbReference type="PANTHER" id="PTHR33990">
    <property type="entry name" value="PROTEIN YJDN-RELATED"/>
    <property type="match status" value="1"/>
</dbReference>
<name>A0AAJ3YXY1_9BACI</name>
<feature type="domain" description="Glyoxalase/fosfomycin resistance/dioxygenase" evidence="1">
    <location>
        <begin position="8"/>
        <end position="123"/>
    </location>
</feature>
<sequence>MKSANPYLFIDGCEEAIAFYQDALGGEVQNVQLADGIESFKGHEGKYLHAELHLGDSVIHFSDVFGKVTKGDHVSVTLECESEEEIRRAYEALKSGGQASLELQKTFWGALHANVTDKYGVKWLLNYQMPKS</sequence>
<evidence type="ECO:0000313" key="3">
    <source>
        <dbReference type="Proteomes" id="UP000288675"/>
    </source>
</evidence>
<dbReference type="PANTHER" id="PTHR33990:SF1">
    <property type="entry name" value="PROTEIN YJDN"/>
    <property type="match status" value="1"/>
</dbReference>
<proteinExistence type="predicted"/>
<dbReference type="SUPFAM" id="SSF54593">
    <property type="entry name" value="Glyoxalase/Bleomycin resistance protein/Dihydroxybiphenyl dioxygenase"/>
    <property type="match status" value="1"/>
</dbReference>
<gene>
    <name evidence="2" type="ORF">EQZ20_02650</name>
</gene>
<accession>A0AAJ3YXY1</accession>
<dbReference type="InterPro" id="IPR028973">
    <property type="entry name" value="PhnB-like"/>
</dbReference>
<dbReference type="Proteomes" id="UP000288675">
    <property type="component" value="Chromosome"/>
</dbReference>
<dbReference type="Pfam" id="PF00903">
    <property type="entry name" value="Glyoxalase"/>
    <property type="match status" value="1"/>
</dbReference>
<dbReference type="RefSeq" id="WP_046131609.1">
    <property type="nucleotide sequence ID" value="NZ_CP035232.1"/>
</dbReference>
<dbReference type="GeneID" id="82851571"/>
<protein>
    <submittedName>
        <fullName evidence="2">VOC family protein</fullName>
    </submittedName>
</protein>
<evidence type="ECO:0000313" key="2">
    <source>
        <dbReference type="EMBL" id="QAT63950.1"/>
    </source>
</evidence>